<evidence type="ECO:0000256" key="3">
    <source>
        <dbReference type="PIRSR" id="PIRSR633199-1"/>
    </source>
</evidence>
<dbReference type="GO" id="GO:0016597">
    <property type="term" value="F:amino acid binding"/>
    <property type="evidence" value="ECO:0000318"/>
    <property type="project" value="GO_Central"/>
</dbReference>
<comment type="similarity">
    <text evidence="1">Belongs to the DDAH family.</text>
</comment>
<gene>
    <name evidence="4" type="primary">NIA7-1</name>
    <name evidence="4" type="ORF">SELMODRAFT_449771</name>
</gene>
<feature type="active site" description="Proton donor" evidence="3">
    <location>
        <position position="196"/>
    </location>
</feature>
<reference evidence="4 5" key="1">
    <citation type="journal article" date="2011" name="Science">
        <title>The Selaginella genome identifies genetic changes associated with the evolution of vascular plants.</title>
        <authorList>
            <person name="Banks J.A."/>
            <person name="Nishiyama T."/>
            <person name="Hasebe M."/>
            <person name="Bowman J.L."/>
            <person name="Gribskov M."/>
            <person name="dePamphilis C."/>
            <person name="Albert V.A."/>
            <person name="Aono N."/>
            <person name="Aoyama T."/>
            <person name="Ambrose B.A."/>
            <person name="Ashton N.W."/>
            <person name="Axtell M.J."/>
            <person name="Barker E."/>
            <person name="Barker M.S."/>
            <person name="Bennetzen J.L."/>
            <person name="Bonawitz N.D."/>
            <person name="Chapple C."/>
            <person name="Cheng C."/>
            <person name="Correa L.G."/>
            <person name="Dacre M."/>
            <person name="DeBarry J."/>
            <person name="Dreyer I."/>
            <person name="Elias M."/>
            <person name="Engstrom E.M."/>
            <person name="Estelle M."/>
            <person name="Feng L."/>
            <person name="Finet C."/>
            <person name="Floyd S.K."/>
            <person name="Frommer W.B."/>
            <person name="Fujita T."/>
            <person name="Gramzow L."/>
            <person name="Gutensohn M."/>
            <person name="Harholt J."/>
            <person name="Hattori M."/>
            <person name="Heyl A."/>
            <person name="Hirai T."/>
            <person name="Hiwatashi Y."/>
            <person name="Ishikawa M."/>
            <person name="Iwata M."/>
            <person name="Karol K.G."/>
            <person name="Koehler B."/>
            <person name="Kolukisaoglu U."/>
            <person name="Kubo M."/>
            <person name="Kurata T."/>
            <person name="Lalonde S."/>
            <person name="Li K."/>
            <person name="Li Y."/>
            <person name="Litt A."/>
            <person name="Lyons E."/>
            <person name="Manning G."/>
            <person name="Maruyama T."/>
            <person name="Michael T.P."/>
            <person name="Mikami K."/>
            <person name="Miyazaki S."/>
            <person name="Morinaga S."/>
            <person name="Murata T."/>
            <person name="Mueller-Roeber B."/>
            <person name="Nelson D.R."/>
            <person name="Obara M."/>
            <person name="Oguri Y."/>
            <person name="Olmstead R.G."/>
            <person name="Onodera N."/>
            <person name="Petersen B.L."/>
            <person name="Pils B."/>
            <person name="Prigge M."/>
            <person name="Rensing S.A."/>
            <person name="Riano-Pachon D.M."/>
            <person name="Roberts A.W."/>
            <person name="Sato Y."/>
            <person name="Scheller H.V."/>
            <person name="Schulz B."/>
            <person name="Schulz C."/>
            <person name="Shakirov E.V."/>
            <person name="Shibagaki N."/>
            <person name="Shinohara N."/>
            <person name="Shippen D.E."/>
            <person name="Soerensen I."/>
            <person name="Sotooka R."/>
            <person name="Sugimoto N."/>
            <person name="Sugita M."/>
            <person name="Sumikawa N."/>
            <person name="Tanurdzic M."/>
            <person name="Theissen G."/>
            <person name="Ulvskov P."/>
            <person name="Wakazuki S."/>
            <person name="Weng J.K."/>
            <person name="Willats W.W."/>
            <person name="Wipf D."/>
            <person name="Wolf P.G."/>
            <person name="Yang L."/>
            <person name="Zimmer A.D."/>
            <person name="Zhu Q."/>
            <person name="Mitros T."/>
            <person name="Hellsten U."/>
            <person name="Loque D."/>
            <person name="Otillar R."/>
            <person name="Salamov A."/>
            <person name="Schmutz J."/>
            <person name="Shapiro H."/>
            <person name="Lindquist E."/>
            <person name="Lucas S."/>
            <person name="Rokhsar D."/>
            <person name="Grigoriev I.V."/>
        </authorList>
    </citation>
    <scope>NUCLEOTIDE SEQUENCE [LARGE SCALE GENOMIC DNA]</scope>
</reference>
<dbReference type="FunFam" id="3.75.10.10:FF:000004">
    <property type="entry name" value="N(G),N(G)-dimethylarginine dimethylaminohydrolase 1"/>
    <property type="match status" value="1"/>
</dbReference>
<dbReference type="SUPFAM" id="SSF55909">
    <property type="entry name" value="Pentein"/>
    <property type="match status" value="1"/>
</dbReference>
<dbReference type="Gene3D" id="3.75.10.10">
    <property type="entry name" value="L-arginine/glycine Amidinotransferase, Chain A"/>
    <property type="match status" value="1"/>
</dbReference>
<dbReference type="STRING" id="88036.D8QPQ2"/>
<keyword evidence="2" id="KW-0378">Hydrolase</keyword>
<feature type="active site" description="Nucleophile" evidence="3">
    <location>
        <position position="292"/>
    </location>
</feature>
<dbReference type="InterPro" id="IPR033199">
    <property type="entry name" value="DDAH-like"/>
</dbReference>
<proteinExistence type="inferred from homology"/>
<dbReference type="Gramene" id="EFJ38318">
    <property type="protein sequence ID" value="EFJ38318"/>
    <property type="gene ID" value="SELMODRAFT_449771"/>
</dbReference>
<keyword evidence="5" id="KW-1185">Reference proteome</keyword>
<dbReference type="GO" id="GO:0000052">
    <property type="term" value="P:citrulline metabolic process"/>
    <property type="evidence" value="ECO:0000318"/>
    <property type="project" value="GO_Central"/>
</dbReference>
<dbReference type="Proteomes" id="UP000001514">
    <property type="component" value="Unassembled WGS sequence"/>
</dbReference>
<dbReference type="PANTHER" id="PTHR12737">
    <property type="entry name" value="DIMETHYLARGININE DIMETHYLAMINOHYDROLASE"/>
    <property type="match status" value="1"/>
</dbReference>
<evidence type="ECO:0000256" key="2">
    <source>
        <dbReference type="ARBA" id="ARBA00022801"/>
    </source>
</evidence>
<dbReference type="HOGENOM" id="CLU_067923_0_0_1"/>
<organism evidence="5">
    <name type="scientific">Selaginella moellendorffii</name>
    <name type="common">Spikemoss</name>
    <dbReference type="NCBI Taxonomy" id="88036"/>
    <lineage>
        <taxon>Eukaryota</taxon>
        <taxon>Viridiplantae</taxon>
        <taxon>Streptophyta</taxon>
        <taxon>Embryophyta</taxon>
        <taxon>Tracheophyta</taxon>
        <taxon>Lycopodiopsida</taxon>
        <taxon>Selaginellales</taxon>
        <taxon>Selaginellaceae</taxon>
        <taxon>Selaginella</taxon>
    </lineage>
</organism>
<dbReference type="OMA" id="KNVCSMG"/>
<dbReference type="GO" id="GO:0006525">
    <property type="term" value="P:arginine metabolic process"/>
    <property type="evidence" value="ECO:0000318"/>
    <property type="project" value="GO_Central"/>
</dbReference>
<dbReference type="InParanoid" id="D8QPQ2"/>
<evidence type="ECO:0000313" key="5">
    <source>
        <dbReference type="Proteomes" id="UP000001514"/>
    </source>
</evidence>
<dbReference type="GO" id="GO:0016403">
    <property type="term" value="F:dimethylargininase activity"/>
    <property type="evidence" value="ECO:0000318"/>
    <property type="project" value="GO_Central"/>
</dbReference>
<dbReference type="eggNOG" id="ENOG502QWPA">
    <property type="taxonomic scope" value="Eukaryota"/>
</dbReference>
<dbReference type="EMBL" id="GL377565">
    <property type="protein sequence ID" value="EFJ38318.1"/>
    <property type="molecule type" value="Genomic_DNA"/>
</dbReference>
<dbReference type="PANTHER" id="PTHR12737:SF9">
    <property type="entry name" value="DIMETHYLARGININASE"/>
    <property type="match status" value="1"/>
</dbReference>
<accession>D8QPQ2</accession>
<dbReference type="KEGG" id="smo:SELMODRAFT_449771"/>
<dbReference type="GO" id="GO:0045429">
    <property type="term" value="P:positive regulation of nitric oxide biosynthetic process"/>
    <property type="evidence" value="ECO:0000318"/>
    <property type="project" value="GO_Central"/>
</dbReference>
<dbReference type="AlphaFoldDB" id="D8QPQ2"/>
<sequence length="298" mass="32163">MFALPDAWRQVFSIISLPAAHSCPAAGAVPTNSSKPRLALVRGVPHTFSSCITMEKSEAAIDVELARKQHSDYVNILRGSLLVDHVVELSPMDEFPDCPFIEDTAVVIGSKALITRPGASLRRGEVEAVEAELRNLGFEIHNVEPPGTIDGGDVLYVQNTLFVGKSMRTNSRGIEALARAFSPIPVVPIDVAETLHLKSVLSPLGRNSFLAEETFHAKQMLELIRKASMDSCDCVFTPHQGAANLLWVGNTLVYPSAYPCGSDLAELYANSAERVIPANISEFHKGDGGLTCLSIVID</sequence>
<name>D8QPQ2_SELML</name>
<evidence type="ECO:0000313" key="4">
    <source>
        <dbReference type="EMBL" id="EFJ38318.1"/>
    </source>
</evidence>
<protein>
    <submittedName>
        <fullName evidence="4">Uncharacterized protein NIA7-1</fullName>
    </submittedName>
</protein>
<evidence type="ECO:0000256" key="1">
    <source>
        <dbReference type="ARBA" id="ARBA00008532"/>
    </source>
</evidence>
<dbReference type="Pfam" id="PF02274">
    <property type="entry name" value="ADI"/>
    <property type="match status" value="1"/>
</dbReference>